<comment type="caution">
    <text evidence="1">The sequence shown here is derived from an EMBL/GenBank/DDBJ whole genome shotgun (WGS) entry which is preliminary data.</text>
</comment>
<protein>
    <submittedName>
        <fullName evidence="1">MFS general substrate transporter</fullName>
    </submittedName>
</protein>
<sequence>MVVFVGALMVAPTVTTFWARMEIMLEKIMLERMEGWKGWLGDYNRDREASFNAGILHTNNIFGIEAL</sequence>
<name>A0AAD6DKA5_9EURO</name>
<proteinExistence type="predicted"/>
<evidence type="ECO:0000313" key="2">
    <source>
        <dbReference type="Proteomes" id="UP001216150"/>
    </source>
</evidence>
<accession>A0AAD6DKA5</accession>
<dbReference type="AlphaFoldDB" id="A0AAD6DKA5"/>
<organism evidence="1 2">
    <name type="scientific">Penicillium hetheringtonii</name>
    <dbReference type="NCBI Taxonomy" id="911720"/>
    <lineage>
        <taxon>Eukaryota</taxon>
        <taxon>Fungi</taxon>
        <taxon>Dikarya</taxon>
        <taxon>Ascomycota</taxon>
        <taxon>Pezizomycotina</taxon>
        <taxon>Eurotiomycetes</taxon>
        <taxon>Eurotiomycetidae</taxon>
        <taxon>Eurotiales</taxon>
        <taxon>Aspergillaceae</taxon>
        <taxon>Penicillium</taxon>
    </lineage>
</organism>
<dbReference type="Proteomes" id="UP001216150">
    <property type="component" value="Unassembled WGS sequence"/>
</dbReference>
<reference evidence="1 2" key="1">
    <citation type="journal article" date="2023" name="IMA Fungus">
        <title>Comparative genomic study of the Penicillium genus elucidates a diverse pangenome and 15 lateral gene transfer events.</title>
        <authorList>
            <person name="Petersen C."/>
            <person name="Sorensen T."/>
            <person name="Nielsen M.R."/>
            <person name="Sondergaard T.E."/>
            <person name="Sorensen J.L."/>
            <person name="Fitzpatrick D.A."/>
            <person name="Frisvad J.C."/>
            <person name="Nielsen K.L."/>
        </authorList>
    </citation>
    <scope>NUCLEOTIDE SEQUENCE [LARGE SCALE GENOMIC DNA]</scope>
    <source>
        <strain evidence="1 2">IBT 29057</strain>
    </source>
</reference>
<dbReference type="EMBL" id="JAQJAC010000004">
    <property type="protein sequence ID" value="KAJ5585826.1"/>
    <property type="molecule type" value="Genomic_DNA"/>
</dbReference>
<gene>
    <name evidence="1" type="ORF">N7450_005613</name>
</gene>
<evidence type="ECO:0000313" key="1">
    <source>
        <dbReference type="EMBL" id="KAJ5585826.1"/>
    </source>
</evidence>
<keyword evidence="2" id="KW-1185">Reference proteome</keyword>